<dbReference type="Proteomes" id="UP000265515">
    <property type="component" value="Unassembled WGS sequence"/>
</dbReference>
<evidence type="ECO:0000256" key="2">
    <source>
        <dbReference type="SAM" id="MobiDB-lite"/>
    </source>
</evidence>
<dbReference type="EMBL" id="BFEA01000500">
    <property type="protein sequence ID" value="GBG84998.1"/>
    <property type="molecule type" value="Genomic_DNA"/>
</dbReference>
<accession>A0A388LRN0</accession>
<protein>
    <submittedName>
        <fullName evidence="3">Uncharacterized protein</fullName>
    </submittedName>
</protein>
<keyword evidence="4" id="KW-1185">Reference proteome</keyword>
<name>A0A388LRN0_CHABU</name>
<gene>
    <name evidence="3" type="ORF">CBR_g39462</name>
</gene>
<feature type="coiled-coil region" evidence="1">
    <location>
        <begin position="43"/>
        <end position="102"/>
    </location>
</feature>
<organism evidence="3 4">
    <name type="scientific">Chara braunii</name>
    <name type="common">Braun's stonewort</name>
    <dbReference type="NCBI Taxonomy" id="69332"/>
    <lineage>
        <taxon>Eukaryota</taxon>
        <taxon>Viridiplantae</taxon>
        <taxon>Streptophyta</taxon>
        <taxon>Charophyceae</taxon>
        <taxon>Charales</taxon>
        <taxon>Characeae</taxon>
        <taxon>Chara</taxon>
    </lineage>
</organism>
<evidence type="ECO:0000313" key="4">
    <source>
        <dbReference type="Proteomes" id="UP000265515"/>
    </source>
</evidence>
<sequence>MEAQRPGTKRGSITIGATPSPQVRTRPRCVPAATPATARRRNADDYNDLVARHIEEVEILKEMRIKEFNRRREAEQEAERIKEEKDREIKNLKVALSRVQVASMEKQRNSRMKEKEVRTGGTDLRLRLDAAVGDGAGCSGKGKGSTPAAIGVGVANEREKFRKEVRKDLKNLKKDAIQNICEKEGVTYTVLDETKEAIAQLRMGLACDEPPPGKQKEVVIEELTETFDSHSEYLGKADGADDATS</sequence>
<evidence type="ECO:0000256" key="1">
    <source>
        <dbReference type="SAM" id="Coils"/>
    </source>
</evidence>
<feature type="compositionally biased region" description="Low complexity" evidence="2">
    <location>
        <begin position="28"/>
        <end position="37"/>
    </location>
</feature>
<keyword evidence="1" id="KW-0175">Coiled coil</keyword>
<feature type="region of interest" description="Disordered" evidence="2">
    <location>
        <begin position="1"/>
        <end position="40"/>
    </location>
</feature>
<evidence type="ECO:0000313" key="3">
    <source>
        <dbReference type="EMBL" id="GBG84998.1"/>
    </source>
</evidence>
<dbReference type="Gramene" id="GBG84998">
    <property type="protein sequence ID" value="GBG84998"/>
    <property type="gene ID" value="CBR_g39462"/>
</dbReference>
<proteinExistence type="predicted"/>
<dbReference type="AlphaFoldDB" id="A0A388LRN0"/>
<comment type="caution">
    <text evidence="3">The sequence shown here is derived from an EMBL/GenBank/DDBJ whole genome shotgun (WGS) entry which is preliminary data.</text>
</comment>
<reference evidence="3 4" key="1">
    <citation type="journal article" date="2018" name="Cell">
        <title>The Chara Genome: Secondary Complexity and Implications for Plant Terrestrialization.</title>
        <authorList>
            <person name="Nishiyama T."/>
            <person name="Sakayama H."/>
            <person name="Vries J.D."/>
            <person name="Buschmann H."/>
            <person name="Saint-Marcoux D."/>
            <person name="Ullrich K.K."/>
            <person name="Haas F.B."/>
            <person name="Vanderstraeten L."/>
            <person name="Becker D."/>
            <person name="Lang D."/>
            <person name="Vosolsobe S."/>
            <person name="Rombauts S."/>
            <person name="Wilhelmsson P.K.I."/>
            <person name="Janitza P."/>
            <person name="Kern R."/>
            <person name="Heyl A."/>
            <person name="Rumpler F."/>
            <person name="Villalobos L.I.A.C."/>
            <person name="Clay J.M."/>
            <person name="Skokan R."/>
            <person name="Toyoda A."/>
            <person name="Suzuki Y."/>
            <person name="Kagoshima H."/>
            <person name="Schijlen E."/>
            <person name="Tajeshwar N."/>
            <person name="Catarino B."/>
            <person name="Hetherington A.J."/>
            <person name="Saltykova A."/>
            <person name="Bonnot C."/>
            <person name="Breuninger H."/>
            <person name="Symeonidi A."/>
            <person name="Radhakrishnan G.V."/>
            <person name="Van Nieuwerburgh F."/>
            <person name="Deforce D."/>
            <person name="Chang C."/>
            <person name="Karol K.G."/>
            <person name="Hedrich R."/>
            <person name="Ulvskov P."/>
            <person name="Glockner G."/>
            <person name="Delwiche C.F."/>
            <person name="Petrasek J."/>
            <person name="Van de Peer Y."/>
            <person name="Friml J."/>
            <person name="Beilby M."/>
            <person name="Dolan L."/>
            <person name="Kohara Y."/>
            <person name="Sugano S."/>
            <person name="Fujiyama A."/>
            <person name="Delaux P.-M."/>
            <person name="Quint M."/>
            <person name="TheiBen G."/>
            <person name="Hagemann M."/>
            <person name="Harholt J."/>
            <person name="Dunand C."/>
            <person name="Zachgo S."/>
            <person name="Langdale J."/>
            <person name="Maumus F."/>
            <person name="Straeten D.V.D."/>
            <person name="Gould S.B."/>
            <person name="Rensing S.A."/>
        </authorList>
    </citation>
    <scope>NUCLEOTIDE SEQUENCE [LARGE SCALE GENOMIC DNA]</scope>
    <source>
        <strain evidence="3 4">S276</strain>
    </source>
</reference>